<dbReference type="AlphaFoldDB" id="L2GID8"/>
<organism evidence="1">
    <name type="scientific">Colletotrichum fructicola (strain Nara gc5)</name>
    <name type="common">Anthracnose fungus</name>
    <name type="synonym">Colletotrichum gloeosporioides (strain Nara gc5)</name>
    <dbReference type="NCBI Taxonomy" id="1213859"/>
    <lineage>
        <taxon>Eukaryota</taxon>
        <taxon>Fungi</taxon>
        <taxon>Dikarya</taxon>
        <taxon>Ascomycota</taxon>
        <taxon>Pezizomycotina</taxon>
        <taxon>Sordariomycetes</taxon>
        <taxon>Hypocreomycetidae</taxon>
        <taxon>Glomerellales</taxon>
        <taxon>Glomerellaceae</taxon>
        <taxon>Colletotrichum</taxon>
        <taxon>Colletotrichum gloeosporioides species complex</taxon>
    </lineage>
</organism>
<dbReference type="HOGENOM" id="CLU_890123_0_0_1"/>
<name>L2GID8_COLFN</name>
<evidence type="ECO:0000313" key="1">
    <source>
        <dbReference type="EMBL" id="ELA38026.1"/>
    </source>
</evidence>
<proteinExistence type="predicted"/>
<reference evidence="1" key="1">
    <citation type="submission" date="2012-08" db="EMBL/GenBank/DDBJ databases">
        <title>Genome analysis of Colletotrichum orbiculare and Colletotrichum fructicola.</title>
        <authorList>
            <person name="Gan P.H.P."/>
            <person name="Ikeda K."/>
            <person name="Irieda H."/>
            <person name="Narusaka M."/>
            <person name="O'Connell R.J."/>
            <person name="Narusaka Y."/>
            <person name="Takano Y."/>
            <person name="Kubo Y."/>
            <person name="Shirasu K."/>
        </authorList>
    </citation>
    <scope>NUCLEOTIDE SEQUENCE</scope>
    <source>
        <strain evidence="1">Nara gc5</strain>
    </source>
</reference>
<sequence length="314" mass="34106">AHLLENALLPRAPVVLSCICSAASRSRSFRVSFLPTQASLNSTSVGETKFFSSRRRTWAQPRALQVVAVIDWLGGPAASSQDRAPSFRHLRQSLGRGRAVSRPAVFNLGASGSGGPALDMTRWPHSAKTGRPVLLHVRELPHHYGPRVASGRVNAVWFAQLGEAAVTSKTAITTFAEELVREPWIPQTKAFVIQQLRRRLHEGGDEDPGNPITTDEVATCEEAMATWEAATDAFTWKALQRLRLGMECGGKRVAITVSRGRTRQDFAAEVVRVIGSEKGGSSDAVSPKSATWPLTLHFAIANGRKSRSRIDPAT</sequence>
<feature type="non-terminal residue" evidence="1">
    <location>
        <position position="1"/>
    </location>
</feature>
<accession>L2GID8</accession>
<protein>
    <submittedName>
        <fullName evidence="1">Uncharacterized protein</fullName>
    </submittedName>
</protein>
<gene>
    <name evidence="1" type="ORF">CGGC5_15285</name>
</gene>
<feature type="non-terminal residue" evidence="1">
    <location>
        <position position="314"/>
    </location>
</feature>
<dbReference type="EMBL" id="KB020278">
    <property type="protein sequence ID" value="ELA38026.1"/>
    <property type="molecule type" value="Genomic_DNA"/>
</dbReference>